<dbReference type="EMBL" id="JTHE02000003">
    <property type="protein sequence ID" value="NEV69695.1"/>
    <property type="molecule type" value="Genomic_DNA"/>
</dbReference>
<gene>
    <name evidence="1" type="ORF">QQ91_021600</name>
</gene>
<reference evidence="1" key="3">
    <citation type="submission" date="2020-02" db="EMBL/GenBank/DDBJ databases">
        <authorList>
            <person name="Sarangi A.N."/>
            <person name="Ghosh S."/>
            <person name="Mukherjee M."/>
            <person name="Tripathy S."/>
        </authorList>
    </citation>
    <scope>NUCLEOTIDE SEQUENCE</scope>
    <source>
        <strain evidence="1">BDU141951</strain>
    </source>
</reference>
<proteinExistence type="predicted"/>
<evidence type="ECO:0000313" key="1">
    <source>
        <dbReference type="EMBL" id="NEV69695.1"/>
    </source>
</evidence>
<accession>A0A0C1YAH3</accession>
<organism evidence="1">
    <name type="scientific">Lyngbya confervoides BDU141951</name>
    <dbReference type="NCBI Taxonomy" id="1574623"/>
    <lineage>
        <taxon>Bacteria</taxon>
        <taxon>Bacillati</taxon>
        <taxon>Cyanobacteriota</taxon>
        <taxon>Cyanophyceae</taxon>
        <taxon>Oscillatoriophycideae</taxon>
        <taxon>Oscillatoriales</taxon>
        <taxon>Microcoleaceae</taxon>
        <taxon>Lyngbya</taxon>
    </lineage>
</organism>
<reference evidence="1" key="1">
    <citation type="submission" date="2014-11" db="EMBL/GenBank/DDBJ databases">
        <authorList>
            <person name="Malar M.C."/>
            <person name="Sen D."/>
            <person name="Tripathy S."/>
        </authorList>
    </citation>
    <scope>NUCLEOTIDE SEQUENCE</scope>
    <source>
        <strain evidence="1">BDU141951</strain>
    </source>
</reference>
<comment type="caution">
    <text evidence="1">The sequence shown here is derived from an EMBL/GenBank/DDBJ whole genome shotgun (WGS) entry which is preliminary data.</text>
</comment>
<sequence length="132" mass="14360">MSQPNSPLFSHYYYFTQIPSEISRPEPVEPPSSVANDGWSASIGFLVLLSSLVLLLLSLRQSKPSLAPPTRGQTGKPLSSLLNPDLPCRHCQYFNANRFLPCAVNPVQVLTPEASDCTDFQAANSQAASRTP</sequence>
<reference evidence="1" key="2">
    <citation type="journal article" date="2015" name="Genome Announc.">
        <title>Draft Genome Sequence of Filamentous Marine Cyanobacterium Lyngbya confervoides Strain BDU141951.</title>
        <authorList>
            <person name="Chandrababunaidu M.M."/>
            <person name="Sen D."/>
            <person name="Tripathy S."/>
        </authorList>
    </citation>
    <scope>NUCLEOTIDE SEQUENCE</scope>
    <source>
        <strain evidence="1">BDU141951</strain>
    </source>
</reference>
<name>A0A0C1YAH3_9CYAN</name>
<dbReference type="AlphaFoldDB" id="A0A0C1YAH3"/>
<protein>
    <submittedName>
        <fullName evidence="1">Uncharacterized protein</fullName>
    </submittedName>
</protein>